<dbReference type="InterPro" id="IPR006626">
    <property type="entry name" value="PbH1"/>
</dbReference>
<dbReference type="GO" id="GO:0042995">
    <property type="term" value="C:cell projection"/>
    <property type="evidence" value="ECO:0007669"/>
    <property type="project" value="UniProtKB-SubCell"/>
</dbReference>
<dbReference type="Gene3D" id="2.60.40.10">
    <property type="entry name" value="Immunoglobulins"/>
    <property type="match status" value="1"/>
</dbReference>
<evidence type="ECO:0000313" key="12">
    <source>
        <dbReference type="EMBL" id="OGL73723.1"/>
    </source>
</evidence>
<evidence type="ECO:0000313" key="13">
    <source>
        <dbReference type="Proteomes" id="UP000176303"/>
    </source>
</evidence>
<dbReference type="InterPro" id="IPR002909">
    <property type="entry name" value="IPT_dom"/>
</dbReference>
<protein>
    <recommendedName>
        <fullName evidence="11">IPT/TIG domain-containing protein</fullName>
    </recommendedName>
</protein>
<keyword evidence="4" id="KW-0964">Secreted</keyword>
<evidence type="ECO:0000256" key="2">
    <source>
        <dbReference type="ARBA" id="ARBA00004316"/>
    </source>
</evidence>
<accession>A0A1F7U635</accession>
<keyword evidence="9" id="KW-0966">Cell projection</keyword>
<dbReference type="SMART" id="SM00710">
    <property type="entry name" value="PbH1"/>
    <property type="match status" value="5"/>
</dbReference>
<dbReference type="PANTHER" id="PTHR40088:SF1">
    <property type="entry name" value="PECTATE LYASE PEL9"/>
    <property type="match status" value="1"/>
</dbReference>
<name>A0A1F7U635_9BACT</name>
<sequence>MSGAKAATIYSGDLIKGSSSSVYYYGANSKRYVFPNERTFKTWYSDFSGVKTITDAELAAIAIGGNATYRPGVKMVKITTDPKVYAVTSGGLLRWIASEEVAVSLYGSNWNQQIEDVPDAFFVNYQTGNAISSSSDFDRSAITNSATSINFDKGLVSVETPVQSTPEASSGGPAILFTDIVSGPSTGGQDNLGAFITIWGEGFGGSRGSSTVTIGGREVAKYVNWGENNAIARGLDMIVVQPGGNAASGNIVVTVSGRASNTLPFTVRSGNIYFVIPGATGASDSNTGSYTSPWRTIYQPRRVMQAGDIVYIKGGTISSSDPDHPGWDALLLLSSDTDPQGTSDRPVSYIGYPGDRPILSSPSSNRRGIMMDQMSYYVIANLEFTGDSATLGLAGTGHRAIGNYTHDSLNYSEGGVIGVTGNTSGLKIYGNYLRDNGGTDEGLSSHGLYIQGFGTNQDIDFGWNQIKDQRGRRAIQLFGHVAGDKMDNIRLHDNLISGSVRNNIILGGSDGGTEVIGTIYVYNNIIANGDDQGLRINDPQGMVYIQNNTFYNNGLSGYDGNAQIYIQNAGAGRITVQNNIIYAEAGETYYQLEPGVSSSVLNASNNLVYNAGGCPTWESGCVNADPQFTNRSSTDFRPKIGSPAINTGMNTGISRDYLGATRPQGASMDIGAFEVVQ</sequence>
<proteinExistence type="inferred from homology"/>
<evidence type="ECO:0000259" key="11">
    <source>
        <dbReference type="Pfam" id="PF01833"/>
    </source>
</evidence>
<evidence type="ECO:0000256" key="8">
    <source>
        <dbReference type="ARBA" id="ARBA00023239"/>
    </source>
</evidence>
<dbReference type="EMBL" id="MGDZ01000022">
    <property type="protein sequence ID" value="OGL73723.1"/>
    <property type="molecule type" value="Genomic_DNA"/>
</dbReference>
<dbReference type="GO" id="GO:0046872">
    <property type="term" value="F:metal ion binding"/>
    <property type="evidence" value="ECO:0007669"/>
    <property type="project" value="UniProtKB-KW"/>
</dbReference>
<keyword evidence="6" id="KW-0732">Signal</keyword>
<evidence type="ECO:0000256" key="9">
    <source>
        <dbReference type="ARBA" id="ARBA00023273"/>
    </source>
</evidence>
<comment type="similarity">
    <text evidence="10">Belongs to the polysaccharide lyase 9 family.</text>
</comment>
<dbReference type="AlphaFoldDB" id="A0A1F7U635"/>
<dbReference type="InterPro" id="IPR013783">
    <property type="entry name" value="Ig-like_fold"/>
</dbReference>
<evidence type="ECO:0000256" key="1">
    <source>
        <dbReference type="ARBA" id="ARBA00001913"/>
    </source>
</evidence>
<evidence type="ECO:0000256" key="5">
    <source>
        <dbReference type="ARBA" id="ARBA00022723"/>
    </source>
</evidence>
<evidence type="ECO:0000256" key="3">
    <source>
        <dbReference type="ARBA" id="ARBA00004613"/>
    </source>
</evidence>
<dbReference type="InterPro" id="IPR011050">
    <property type="entry name" value="Pectin_lyase_fold/virulence"/>
</dbReference>
<dbReference type="GO" id="GO:0005576">
    <property type="term" value="C:extracellular region"/>
    <property type="evidence" value="ECO:0007669"/>
    <property type="project" value="UniProtKB-SubCell"/>
</dbReference>
<comment type="cofactor">
    <cofactor evidence="1">
        <name>Ca(2+)</name>
        <dbReference type="ChEBI" id="CHEBI:29108"/>
    </cofactor>
</comment>
<evidence type="ECO:0000256" key="10">
    <source>
        <dbReference type="ARBA" id="ARBA00038263"/>
    </source>
</evidence>
<comment type="caution">
    <text evidence="12">The sequence shown here is derived from an EMBL/GenBank/DDBJ whole genome shotgun (WGS) entry which is preliminary data.</text>
</comment>
<dbReference type="NCBIfam" id="NF041518">
    <property type="entry name" value="choice_anch_Q"/>
    <property type="match status" value="1"/>
</dbReference>
<dbReference type="SUPFAM" id="SSF51126">
    <property type="entry name" value="Pectin lyase-like"/>
    <property type="match status" value="1"/>
</dbReference>
<dbReference type="Gene3D" id="2.160.20.10">
    <property type="entry name" value="Single-stranded right-handed beta-helix, Pectin lyase-like"/>
    <property type="match status" value="1"/>
</dbReference>
<evidence type="ECO:0000256" key="6">
    <source>
        <dbReference type="ARBA" id="ARBA00022729"/>
    </source>
</evidence>
<dbReference type="InterPro" id="IPR052052">
    <property type="entry name" value="Polysaccharide_Lyase_9"/>
</dbReference>
<dbReference type="InterPro" id="IPR059226">
    <property type="entry name" value="Choice_anch_Q_dom"/>
</dbReference>
<dbReference type="Proteomes" id="UP000176303">
    <property type="component" value="Unassembled WGS sequence"/>
</dbReference>
<gene>
    <name evidence="12" type="ORF">A3D72_03090</name>
</gene>
<dbReference type="PANTHER" id="PTHR40088">
    <property type="entry name" value="PECTATE LYASE (EUROFUNG)"/>
    <property type="match status" value="1"/>
</dbReference>
<keyword evidence="5" id="KW-0479">Metal-binding</keyword>
<evidence type="ECO:0000256" key="7">
    <source>
        <dbReference type="ARBA" id="ARBA00022837"/>
    </source>
</evidence>
<comment type="subcellular location">
    <subcellularLocation>
        <location evidence="2">Cell projection</location>
    </subcellularLocation>
    <subcellularLocation>
        <location evidence="3">Secreted</location>
    </subcellularLocation>
</comment>
<keyword evidence="8" id="KW-0456">Lyase</keyword>
<reference evidence="12 13" key="1">
    <citation type="journal article" date="2016" name="Nat. Commun.">
        <title>Thousands of microbial genomes shed light on interconnected biogeochemical processes in an aquifer system.</title>
        <authorList>
            <person name="Anantharaman K."/>
            <person name="Brown C.T."/>
            <person name="Hug L.A."/>
            <person name="Sharon I."/>
            <person name="Castelle C.J."/>
            <person name="Probst A.J."/>
            <person name="Thomas B.C."/>
            <person name="Singh A."/>
            <person name="Wilkins M.J."/>
            <person name="Karaoz U."/>
            <person name="Brodie E.L."/>
            <person name="Williams K.H."/>
            <person name="Hubbard S.S."/>
            <person name="Banfield J.F."/>
        </authorList>
    </citation>
    <scope>NUCLEOTIDE SEQUENCE [LARGE SCALE GENOMIC DNA]</scope>
</reference>
<dbReference type="Pfam" id="PF01833">
    <property type="entry name" value="TIG"/>
    <property type="match status" value="1"/>
</dbReference>
<keyword evidence="7" id="KW-0106">Calcium</keyword>
<dbReference type="GO" id="GO:0016837">
    <property type="term" value="F:carbon-oxygen lyase activity, acting on polysaccharides"/>
    <property type="evidence" value="ECO:0007669"/>
    <property type="project" value="TreeGrafter"/>
</dbReference>
<organism evidence="12 13">
    <name type="scientific">Candidatus Uhrbacteria bacterium RIFCSPHIGHO2_02_FULL_57_19</name>
    <dbReference type="NCBI Taxonomy" id="1802391"/>
    <lineage>
        <taxon>Bacteria</taxon>
        <taxon>Candidatus Uhriibacteriota</taxon>
    </lineage>
</organism>
<evidence type="ECO:0000256" key="4">
    <source>
        <dbReference type="ARBA" id="ARBA00022525"/>
    </source>
</evidence>
<feature type="domain" description="IPT/TIG" evidence="11">
    <location>
        <begin position="184"/>
        <end position="266"/>
    </location>
</feature>
<dbReference type="InterPro" id="IPR012334">
    <property type="entry name" value="Pectin_lyas_fold"/>
</dbReference>